<dbReference type="EMBL" id="JADGJW010000368">
    <property type="protein sequence ID" value="KAJ3218709.1"/>
    <property type="molecule type" value="Genomic_DNA"/>
</dbReference>
<feature type="region of interest" description="Disordered" evidence="3">
    <location>
        <begin position="205"/>
        <end position="259"/>
    </location>
</feature>
<dbReference type="SUPFAM" id="SSF53300">
    <property type="entry name" value="vWA-like"/>
    <property type="match status" value="1"/>
</dbReference>
<organism evidence="5 6">
    <name type="scientific">Clydaea vesicula</name>
    <dbReference type="NCBI Taxonomy" id="447962"/>
    <lineage>
        <taxon>Eukaryota</taxon>
        <taxon>Fungi</taxon>
        <taxon>Fungi incertae sedis</taxon>
        <taxon>Chytridiomycota</taxon>
        <taxon>Chytridiomycota incertae sedis</taxon>
        <taxon>Chytridiomycetes</taxon>
        <taxon>Lobulomycetales</taxon>
        <taxon>Lobulomycetaceae</taxon>
        <taxon>Clydaea</taxon>
    </lineage>
</organism>
<dbReference type="AlphaFoldDB" id="A0AAD5XXW2"/>
<feature type="region of interest" description="Disordered" evidence="3">
    <location>
        <begin position="344"/>
        <end position="373"/>
    </location>
</feature>
<comment type="similarity">
    <text evidence="1">Belongs to the Mediator complex subunit 25 family.</text>
</comment>
<evidence type="ECO:0000259" key="4">
    <source>
        <dbReference type="Pfam" id="PF11265"/>
    </source>
</evidence>
<dbReference type="Pfam" id="PF11265">
    <property type="entry name" value="Med25_VWA"/>
    <property type="match status" value="1"/>
</dbReference>
<feature type="compositionally biased region" description="Low complexity" evidence="3">
    <location>
        <begin position="221"/>
        <end position="243"/>
    </location>
</feature>
<feature type="compositionally biased region" description="Basic and acidic residues" evidence="3">
    <location>
        <begin position="205"/>
        <end position="217"/>
    </location>
</feature>
<dbReference type="GO" id="GO:0005667">
    <property type="term" value="C:transcription regulator complex"/>
    <property type="evidence" value="ECO:0007669"/>
    <property type="project" value="TreeGrafter"/>
</dbReference>
<dbReference type="PANTHER" id="PTHR12433">
    <property type="entry name" value="MEDIATOR OF RNA POLYMERASE II TRANSCRIPTION SUBUNIT 25"/>
    <property type="match status" value="1"/>
</dbReference>
<comment type="caution">
    <text evidence="5">The sequence shown here is derived from an EMBL/GenBank/DDBJ whole genome shotgun (WGS) entry which is preliminary data.</text>
</comment>
<keyword evidence="6" id="KW-1185">Reference proteome</keyword>
<sequence>MVLEVKEIIILVDTNASMKQCANHILTKYLKPLLTNISPPKSVALMTFSDYQPFSFKTTKSITNFTNDLDVVYENYSSLEFQDGGLLKNATIEGLVSCCEAFENVKSVDSTENTLKERFVILITNTRSHSDSSRLHTQSKFASYGFDQLEKHFISENIKLSLISPRKSLHEVESLIDKINGSPITDLLKHNYSVKLSGLNFPEKTLKRESSGSSEKKLTKKQQLQLKMQQQQQPSNQPANNQPVKNAQSPQTSGNGVPAKVPDAQQLLVQQQKLKLQNQTFMNNLTLINNIKNHHEKNMAKNDNLVNASSSPAPAAVTSGILQNNAANNAALLAFQRQQAETNSNLTNTTESSRPQQANSATAQSSNTQVNNNRTIPFWSGQISWNTTDSTGAARELVCNVNASVITSRYFLSSKEHL</sequence>
<dbReference type="GO" id="GO:0045944">
    <property type="term" value="P:positive regulation of transcription by RNA polymerase II"/>
    <property type="evidence" value="ECO:0007669"/>
    <property type="project" value="TreeGrafter"/>
</dbReference>
<feature type="compositionally biased region" description="Polar residues" evidence="3">
    <location>
        <begin position="354"/>
        <end position="373"/>
    </location>
</feature>
<evidence type="ECO:0000256" key="2">
    <source>
        <dbReference type="ARBA" id="ARBA00019694"/>
    </source>
</evidence>
<reference evidence="5" key="1">
    <citation type="submission" date="2020-05" db="EMBL/GenBank/DDBJ databases">
        <title>Phylogenomic resolution of chytrid fungi.</title>
        <authorList>
            <person name="Stajich J.E."/>
            <person name="Amses K."/>
            <person name="Simmons R."/>
            <person name="Seto K."/>
            <person name="Myers J."/>
            <person name="Bonds A."/>
            <person name="Quandt C.A."/>
            <person name="Barry K."/>
            <person name="Liu P."/>
            <person name="Grigoriev I."/>
            <person name="Longcore J.E."/>
            <person name="James T.Y."/>
        </authorList>
    </citation>
    <scope>NUCLEOTIDE SEQUENCE</scope>
    <source>
        <strain evidence="5">JEL0476</strain>
    </source>
</reference>
<dbReference type="Proteomes" id="UP001211065">
    <property type="component" value="Unassembled WGS sequence"/>
</dbReference>
<evidence type="ECO:0000256" key="3">
    <source>
        <dbReference type="SAM" id="MobiDB-lite"/>
    </source>
</evidence>
<evidence type="ECO:0000313" key="5">
    <source>
        <dbReference type="EMBL" id="KAJ3218709.1"/>
    </source>
</evidence>
<gene>
    <name evidence="5" type="ORF">HK099_004956</name>
</gene>
<feature type="compositionally biased region" description="Low complexity" evidence="3">
    <location>
        <begin position="344"/>
        <end position="353"/>
    </location>
</feature>
<name>A0AAD5XXW2_9FUNG</name>
<evidence type="ECO:0000256" key="1">
    <source>
        <dbReference type="ARBA" id="ARBA00009102"/>
    </source>
</evidence>
<feature type="compositionally biased region" description="Polar residues" evidence="3">
    <location>
        <begin position="244"/>
        <end position="255"/>
    </location>
</feature>
<accession>A0AAD5XXW2</accession>
<protein>
    <recommendedName>
        <fullName evidence="2">Mediator of RNA polymerase II transcription subunit 25</fullName>
    </recommendedName>
</protein>
<dbReference type="InterPro" id="IPR036465">
    <property type="entry name" value="vWFA_dom_sf"/>
</dbReference>
<dbReference type="PANTHER" id="PTHR12433:SF11">
    <property type="entry name" value="MEDIATOR OF RNA POLYMERASE II TRANSCRIPTION SUBUNIT 25"/>
    <property type="match status" value="1"/>
</dbReference>
<dbReference type="Gene3D" id="3.40.50.410">
    <property type="entry name" value="von Willebrand factor, type A domain"/>
    <property type="match status" value="1"/>
</dbReference>
<dbReference type="GO" id="GO:0016592">
    <property type="term" value="C:mediator complex"/>
    <property type="evidence" value="ECO:0007669"/>
    <property type="project" value="TreeGrafter"/>
</dbReference>
<dbReference type="InterPro" id="IPR021419">
    <property type="entry name" value="Mediator_Med25_VWA"/>
</dbReference>
<evidence type="ECO:0000313" key="6">
    <source>
        <dbReference type="Proteomes" id="UP001211065"/>
    </source>
</evidence>
<feature type="domain" description="Mediator of RNA polymerase II transcription subunit 25 von Willebrand factor type A" evidence="4">
    <location>
        <begin position="5"/>
        <end position="192"/>
    </location>
</feature>
<proteinExistence type="inferred from homology"/>